<accession>A0AAI8DKE6</accession>
<dbReference type="KEGG" id="sscu:CEP64_10985"/>
<dbReference type="Pfam" id="PF13061">
    <property type="entry name" value="DUF3923"/>
    <property type="match status" value="1"/>
</dbReference>
<keyword evidence="1" id="KW-1133">Transmembrane helix</keyword>
<dbReference type="Proteomes" id="UP000197058">
    <property type="component" value="Chromosome"/>
</dbReference>
<name>A0AAI8DKE6_MAMSC</name>
<organism evidence="2 3">
    <name type="scientific">Mammaliicoccus sciuri</name>
    <name type="common">Staphylococcus sciuri</name>
    <dbReference type="NCBI Taxonomy" id="1296"/>
    <lineage>
        <taxon>Bacteria</taxon>
        <taxon>Bacillati</taxon>
        <taxon>Bacillota</taxon>
        <taxon>Bacilli</taxon>
        <taxon>Bacillales</taxon>
        <taxon>Staphylococcaceae</taxon>
        <taxon>Mammaliicoccus</taxon>
    </lineage>
</organism>
<reference evidence="3" key="1">
    <citation type="submission" date="2017-06" db="EMBL/GenBank/DDBJ databases">
        <title>FDA dAtabase for Regulatory Grade micrObial Sequences (FDA-ARGOS): Supporting development and validation of Infectious Disease Dx tests.</title>
        <authorList>
            <person name="Goldberg B."/>
            <person name="Campos J."/>
            <person name="Tallon L."/>
            <person name="Sadzewicz L."/>
            <person name="Sengamalay N."/>
            <person name="Ott S."/>
            <person name="Godinez A."/>
            <person name="Nagaraj S."/>
            <person name="Vavikolanu K."/>
            <person name="Nadendla S."/>
            <person name="George J."/>
            <person name="Geyer C."/>
            <person name="Sichtig H."/>
        </authorList>
    </citation>
    <scope>NUCLEOTIDE SEQUENCE [LARGE SCALE GENOMIC DNA]</scope>
    <source>
        <strain evidence="3">FDAARGOS_285</strain>
    </source>
</reference>
<sequence length="82" mass="9548">MKVSWVLWWILTIIEVGAFLTFSIFLWFREVDATGAVQTTELKWFSIGIMATLFIIPFLTQLVWLIVNIITSKKLKSQNQNV</sequence>
<feature type="transmembrane region" description="Helical" evidence="1">
    <location>
        <begin position="44"/>
        <end position="67"/>
    </location>
</feature>
<gene>
    <name evidence="2" type="ORF">CEP64_10985</name>
</gene>
<evidence type="ECO:0000313" key="3">
    <source>
        <dbReference type="Proteomes" id="UP000197058"/>
    </source>
</evidence>
<dbReference type="InterPro" id="IPR025037">
    <property type="entry name" value="DUF3923"/>
</dbReference>
<protein>
    <submittedName>
        <fullName evidence="2">DUF3923 domain-containing protein</fullName>
    </submittedName>
</protein>
<feature type="transmembrane region" description="Helical" evidence="1">
    <location>
        <begin position="7"/>
        <end position="28"/>
    </location>
</feature>
<evidence type="ECO:0000256" key="1">
    <source>
        <dbReference type="SAM" id="Phobius"/>
    </source>
</evidence>
<keyword evidence="1" id="KW-0812">Transmembrane</keyword>
<dbReference type="AlphaFoldDB" id="A0AAI8DKE6"/>
<dbReference type="EMBL" id="CP022046">
    <property type="protein sequence ID" value="ASE35103.1"/>
    <property type="molecule type" value="Genomic_DNA"/>
</dbReference>
<keyword evidence="1" id="KW-0472">Membrane</keyword>
<evidence type="ECO:0000313" key="2">
    <source>
        <dbReference type="EMBL" id="ASE35103.1"/>
    </source>
</evidence>
<proteinExistence type="predicted"/>
<dbReference type="RefSeq" id="WP_058590813.1">
    <property type="nucleotide sequence ID" value="NZ_CP022046.2"/>
</dbReference>